<reference evidence="2 3" key="1">
    <citation type="submission" date="2024-06" db="EMBL/GenBank/DDBJ databases">
        <authorList>
            <person name="Kraege A."/>
            <person name="Thomma B."/>
        </authorList>
    </citation>
    <scope>NUCLEOTIDE SEQUENCE [LARGE SCALE GENOMIC DNA]</scope>
</reference>
<evidence type="ECO:0000313" key="2">
    <source>
        <dbReference type="EMBL" id="CAL5221025.1"/>
    </source>
</evidence>
<accession>A0ABP1FR35</accession>
<protein>
    <submittedName>
        <fullName evidence="2">G3143 protein</fullName>
    </submittedName>
</protein>
<sequence length="403" mass="44158">MGNDKLSGVRMYGMVPAPLAAQNYKLGAVLVRNEEKKCLIPIGDIESWAADGYEERAASMLRDIHAACAAWTTEGFMKRVREEAKSSTASVITETYDGKAVKLNFSYYGEESMKTESANTFTALVKWLAKLRGSSKKGEHQNLLELRQYSLDRGWDPMSWSLNRQRAIPGEWTGNLDKRIYIITDVLLASAVSTEHTSNGSLDVGVDPLAVAALAHGVPLSTHTPEVSLKVGKISKEGIKRTGAPKLIAFRVIGADYHSETGKLTHLHTLSKAMEHRSLPADAPRRAVDTTALAAKTTPQDLPGKQAKTKPTEMQEHAMENLEKFVGPDYLVGLWTEQARIHMDPDSYNVNDSEVSEPEEAICKLVDLEATEGRKGPSAMVKGRKRTATVEASAAKKVRGINK</sequence>
<gene>
    <name evidence="2" type="primary">g3143</name>
    <name evidence="2" type="ORF">VP750_LOCUS2684</name>
</gene>
<comment type="caution">
    <text evidence="2">The sequence shown here is derived from an EMBL/GenBank/DDBJ whole genome shotgun (WGS) entry which is preliminary data.</text>
</comment>
<proteinExistence type="predicted"/>
<dbReference type="Proteomes" id="UP001497392">
    <property type="component" value="Unassembled WGS sequence"/>
</dbReference>
<evidence type="ECO:0000256" key="1">
    <source>
        <dbReference type="SAM" id="MobiDB-lite"/>
    </source>
</evidence>
<evidence type="ECO:0000313" key="3">
    <source>
        <dbReference type="Proteomes" id="UP001497392"/>
    </source>
</evidence>
<organism evidence="2 3">
    <name type="scientific">Coccomyxa viridis</name>
    <dbReference type="NCBI Taxonomy" id="1274662"/>
    <lineage>
        <taxon>Eukaryota</taxon>
        <taxon>Viridiplantae</taxon>
        <taxon>Chlorophyta</taxon>
        <taxon>core chlorophytes</taxon>
        <taxon>Trebouxiophyceae</taxon>
        <taxon>Trebouxiophyceae incertae sedis</taxon>
        <taxon>Coccomyxaceae</taxon>
        <taxon>Coccomyxa</taxon>
    </lineage>
</organism>
<keyword evidence="3" id="KW-1185">Reference proteome</keyword>
<dbReference type="EMBL" id="CAXHTA020000004">
    <property type="protein sequence ID" value="CAL5221025.1"/>
    <property type="molecule type" value="Genomic_DNA"/>
</dbReference>
<feature type="region of interest" description="Disordered" evidence="1">
    <location>
        <begin position="373"/>
        <end position="403"/>
    </location>
</feature>
<name>A0ABP1FR35_9CHLO</name>